<dbReference type="PROSITE" id="PS50868">
    <property type="entry name" value="POST_SET"/>
    <property type="match status" value="1"/>
</dbReference>
<keyword evidence="4" id="KW-0489">Methyltransferase</keyword>
<dbReference type="InterPro" id="IPR046341">
    <property type="entry name" value="SET_dom_sf"/>
</dbReference>
<dbReference type="GO" id="GO:0032259">
    <property type="term" value="P:methylation"/>
    <property type="evidence" value="ECO:0007669"/>
    <property type="project" value="UniProtKB-KW"/>
</dbReference>
<keyword evidence="20" id="KW-1185">Reference proteome</keyword>
<feature type="chain" id="PRO_5034254130" description="Histone-lysine N-methyltransferase SETMAR" evidence="15">
    <location>
        <begin position="26"/>
        <end position="390"/>
    </location>
</feature>
<name>A0A8C3GPR5_CAIMO</name>
<dbReference type="Pfam" id="PF00856">
    <property type="entry name" value="SET"/>
    <property type="match status" value="1"/>
</dbReference>
<evidence type="ECO:0000256" key="11">
    <source>
        <dbReference type="ARBA" id="ARBA00050654"/>
    </source>
</evidence>
<sequence>MGQGRLIIIILKKPLVLLKLLRVYSYNCQPRAVRLTFEPRTRRGASRRQWLHKMAPRAPPQAPTAPAHRLRPPAQSRWPITGPFCEIGSRESQSGRGGGGASPWRTRAAGARRWLWRWPRGWPRRHFSPDNVPGADGDVDPTEITFPGCSCLTSSCVAPVCSCLRRGENYDNLCLRAADNEEYARPIFECNALCRCGESCQNRVVQRGLQLRLEVFKTAKKGWGLRTLEFIAKGRFVCEYAGEVLGFSEARRRIQAQTPQDSNYIIAVREHLHSGQVMETFVDPTYIGNVGRFLNHSCEPNLFMVPVRVDSMVPKLALFAARDIAAGEELSYDYSGRFCNSPLTDREQQTSEEDNRLRKPCYCGSCACASFLPWDGSLFSTPDKCSESSS</sequence>
<keyword evidence="9" id="KW-0156">Chromatin regulator</keyword>
<evidence type="ECO:0000256" key="2">
    <source>
        <dbReference type="ARBA" id="ARBA00004286"/>
    </source>
</evidence>
<dbReference type="GO" id="GO:0005694">
    <property type="term" value="C:chromosome"/>
    <property type="evidence" value="ECO:0007669"/>
    <property type="project" value="UniProtKB-SubCell"/>
</dbReference>
<evidence type="ECO:0000256" key="12">
    <source>
        <dbReference type="ARBA" id="ARBA00066810"/>
    </source>
</evidence>
<keyword evidence="15" id="KW-0732">Signal</keyword>
<keyword evidence="8" id="KW-0862">Zinc</keyword>
<evidence type="ECO:0000256" key="7">
    <source>
        <dbReference type="ARBA" id="ARBA00022723"/>
    </source>
</evidence>
<dbReference type="GO" id="GO:0008270">
    <property type="term" value="F:zinc ion binding"/>
    <property type="evidence" value="ECO:0007669"/>
    <property type="project" value="InterPro"/>
</dbReference>
<evidence type="ECO:0000256" key="1">
    <source>
        <dbReference type="ARBA" id="ARBA00004123"/>
    </source>
</evidence>
<dbReference type="PROSITE" id="PS50867">
    <property type="entry name" value="PRE_SET"/>
    <property type="match status" value="1"/>
</dbReference>
<reference evidence="19" key="1">
    <citation type="submission" date="2018-09" db="EMBL/GenBank/DDBJ databases">
        <title>Common duck and Muscovy duck high density SNP chip.</title>
        <authorList>
            <person name="Vignal A."/>
            <person name="Thebault N."/>
            <person name="Warren W.C."/>
        </authorList>
    </citation>
    <scope>NUCLEOTIDE SEQUENCE [LARGE SCALE GENOMIC DNA]</scope>
</reference>
<evidence type="ECO:0000256" key="6">
    <source>
        <dbReference type="ARBA" id="ARBA00022691"/>
    </source>
</evidence>
<dbReference type="Gene3D" id="2.170.270.10">
    <property type="entry name" value="SET domain"/>
    <property type="match status" value="1"/>
</dbReference>
<evidence type="ECO:0000256" key="15">
    <source>
        <dbReference type="SAM" id="SignalP"/>
    </source>
</evidence>
<reference evidence="19" key="2">
    <citation type="submission" date="2025-08" db="UniProtKB">
        <authorList>
            <consortium name="Ensembl"/>
        </authorList>
    </citation>
    <scope>IDENTIFICATION</scope>
</reference>
<evidence type="ECO:0000259" key="16">
    <source>
        <dbReference type="PROSITE" id="PS50280"/>
    </source>
</evidence>
<feature type="domain" description="SET" evidence="16">
    <location>
        <begin position="211"/>
        <end position="335"/>
    </location>
</feature>
<dbReference type="EC" id="2.1.1.357" evidence="12"/>
<evidence type="ECO:0000256" key="10">
    <source>
        <dbReference type="ARBA" id="ARBA00023242"/>
    </source>
</evidence>
<dbReference type="InterPro" id="IPR007728">
    <property type="entry name" value="Pre-SET_dom"/>
</dbReference>
<dbReference type="Pfam" id="PF05033">
    <property type="entry name" value="Pre-SET"/>
    <property type="match status" value="1"/>
</dbReference>
<dbReference type="FunFam" id="2.170.270.10:FF:000041">
    <property type="entry name" value="Histone-lysine N-methyltransferase SETMAR"/>
    <property type="match status" value="1"/>
</dbReference>
<dbReference type="SUPFAM" id="SSF82199">
    <property type="entry name" value="SET domain"/>
    <property type="match status" value="1"/>
</dbReference>
<keyword evidence="6" id="KW-0949">S-adenosyl-L-methionine</keyword>
<feature type="region of interest" description="Disordered" evidence="14">
    <location>
        <begin position="54"/>
        <end position="73"/>
    </location>
</feature>
<evidence type="ECO:0000256" key="4">
    <source>
        <dbReference type="ARBA" id="ARBA00022603"/>
    </source>
</evidence>
<organism evidence="19 20">
    <name type="scientific">Cairina moschata</name>
    <name type="common">Muscovy duck</name>
    <dbReference type="NCBI Taxonomy" id="8855"/>
    <lineage>
        <taxon>Eukaryota</taxon>
        <taxon>Metazoa</taxon>
        <taxon>Chordata</taxon>
        <taxon>Craniata</taxon>
        <taxon>Vertebrata</taxon>
        <taxon>Euteleostomi</taxon>
        <taxon>Archelosauria</taxon>
        <taxon>Archosauria</taxon>
        <taxon>Dinosauria</taxon>
        <taxon>Saurischia</taxon>
        <taxon>Theropoda</taxon>
        <taxon>Coelurosauria</taxon>
        <taxon>Aves</taxon>
        <taxon>Neognathae</taxon>
        <taxon>Galloanserae</taxon>
        <taxon>Anseriformes</taxon>
        <taxon>Anatidae</taxon>
        <taxon>Anatinae</taxon>
        <taxon>Cairina</taxon>
    </lineage>
</organism>
<evidence type="ECO:0000313" key="19">
    <source>
        <dbReference type="Ensembl" id="ENSCMMP00000025369.1"/>
    </source>
</evidence>
<keyword evidence="10" id="KW-0539">Nucleus</keyword>
<dbReference type="CDD" id="cd10544">
    <property type="entry name" value="SET_SETMAR"/>
    <property type="match status" value="1"/>
</dbReference>
<dbReference type="InterPro" id="IPR050973">
    <property type="entry name" value="H3K9_Histone-Lys_N-MTase"/>
</dbReference>
<evidence type="ECO:0000256" key="14">
    <source>
        <dbReference type="SAM" id="MobiDB-lite"/>
    </source>
</evidence>
<reference evidence="19" key="3">
    <citation type="submission" date="2025-09" db="UniProtKB">
        <authorList>
            <consortium name="Ensembl"/>
        </authorList>
    </citation>
    <scope>IDENTIFICATION</scope>
</reference>
<evidence type="ECO:0000313" key="20">
    <source>
        <dbReference type="Proteomes" id="UP000694556"/>
    </source>
</evidence>
<evidence type="ECO:0000256" key="5">
    <source>
        <dbReference type="ARBA" id="ARBA00022679"/>
    </source>
</evidence>
<comment type="subcellular location">
    <subcellularLocation>
        <location evidence="2">Chromosome</location>
    </subcellularLocation>
    <subcellularLocation>
        <location evidence="1">Nucleus</location>
    </subcellularLocation>
</comment>
<evidence type="ECO:0000259" key="18">
    <source>
        <dbReference type="PROSITE" id="PS50868"/>
    </source>
</evidence>
<evidence type="ECO:0000256" key="8">
    <source>
        <dbReference type="ARBA" id="ARBA00022833"/>
    </source>
</evidence>
<protein>
    <recommendedName>
        <fullName evidence="13">Histone-lysine N-methyltransferase SETMAR</fullName>
        <ecNumber evidence="12">2.1.1.357</ecNumber>
    </recommendedName>
</protein>
<proteinExistence type="predicted"/>
<dbReference type="Proteomes" id="UP000694556">
    <property type="component" value="Chromosome 13"/>
</dbReference>
<evidence type="ECO:0000256" key="3">
    <source>
        <dbReference type="ARBA" id="ARBA00022454"/>
    </source>
</evidence>
<keyword evidence="5" id="KW-0808">Transferase</keyword>
<keyword evidence="7" id="KW-0479">Metal-binding</keyword>
<feature type="signal peptide" evidence="15">
    <location>
        <begin position="1"/>
        <end position="25"/>
    </location>
</feature>
<dbReference type="PROSITE" id="PS50280">
    <property type="entry name" value="SET"/>
    <property type="match status" value="1"/>
</dbReference>
<dbReference type="GO" id="GO:0005634">
    <property type="term" value="C:nucleus"/>
    <property type="evidence" value="ECO:0007669"/>
    <property type="project" value="UniProtKB-SubCell"/>
</dbReference>
<dbReference type="PANTHER" id="PTHR46223:SF3">
    <property type="entry name" value="HISTONE-LYSINE N-METHYLTRANSFERASE SET-23"/>
    <property type="match status" value="1"/>
</dbReference>
<dbReference type="SMART" id="SM00317">
    <property type="entry name" value="SET"/>
    <property type="match status" value="1"/>
</dbReference>
<dbReference type="Ensembl" id="ENSCMMT00000027744.1">
    <property type="protein sequence ID" value="ENSCMMP00000025369.1"/>
    <property type="gene ID" value="ENSCMMG00000015693.1"/>
</dbReference>
<dbReference type="PANTHER" id="PTHR46223">
    <property type="entry name" value="HISTONE-LYSINE N-METHYLTRANSFERASE SUV39H"/>
    <property type="match status" value="1"/>
</dbReference>
<evidence type="ECO:0000256" key="9">
    <source>
        <dbReference type="ARBA" id="ARBA00022853"/>
    </source>
</evidence>
<evidence type="ECO:0000256" key="13">
    <source>
        <dbReference type="ARBA" id="ARBA00067917"/>
    </source>
</evidence>
<feature type="domain" description="Pre-SET" evidence="17">
    <location>
        <begin position="147"/>
        <end position="208"/>
    </location>
</feature>
<dbReference type="AlphaFoldDB" id="A0A8C3GPR5"/>
<dbReference type="GO" id="GO:0140954">
    <property type="term" value="F:histone H3K36 dimethyltransferase activity"/>
    <property type="evidence" value="ECO:0007669"/>
    <property type="project" value="UniProtKB-EC"/>
</dbReference>
<dbReference type="InterPro" id="IPR003616">
    <property type="entry name" value="Post-SET_dom"/>
</dbReference>
<feature type="domain" description="Post-SET" evidence="18">
    <location>
        <begin position="357"/>
        <end position="373"/>
    </location>
</feature>
<keyword evidence="3" id="KW-0158">Chromosome</keyword>
<evidence type="ECO:0000259" key="17">
    <source>
        <dbReference type="PROSITE" id="PS50867"/>
    </source>
</evidence>
<dbReference type="InterPro" id="IPR001214">
    <property type="entry name" value="SET_dom"/>
</dbReference>
<comment type="catalytic activity">
    <reaction evidence="11">
        <text>L-lysyl(36)-[histone H3] + 2 S-adenosyl-L-methionine = N(6),N(6)-dimethyl-L-lysyl(36)-[histone H3] + 2 S-adenosyl-L-homocysteine + 2 H(+)</text>
        <dbReference type="Rhea" id="RHEA:60308"/>
        <dbReference type="Rhea" id="RHEA-COMP:9785"/>
        <dbReference type="Rhea" id="RHEA-COMP:9787"/>
        <dbReference type="ChEBI" id="CHEBI:15378"/>
        <dbReference type="ChEBI" id="CHEBI:29969"/>
        <dbReference type="ChEBI" id="CHEBI:57856"/>
        <dbReference type="ChEBI" id="CHEBI:59789"/>
        <dbReference type="ChEBI" id="CHEBI:61976"/>
        <dbReference type="EC" id="2.1.1.357"/>
    </reaction>
</comment>
<accession>A0A8C3GPR5</accession>